<dbReference type="GO" id="GO:0031418">
    <property type="term" value="F:L-ascorbic acid binding"/>
    <property type="evidence" value="ECO:0007669"/>
    <property type="project" value="UniProtKB-KW"/>
</dbReference>
<evidence type="ECO:0000256" key="6">
    <source>
        <dbReference type="ARBA" id="ARBA00023004"/>
    </source>
</evidence>
<dbReference type="GO" id="GO:0031543">
    <property type="term" value="F:peptidyl-proline dioxygenase activity"/>
    <property type="evidence" value="ECO:0007669"/>
    <property type="project" value="TreeGrafter"/>
</dbReference>
<evidence type="ECO:0000256" key="4">
    <source>
        <dbReference type="ARBA" id="ARBA00022964"/>
    </source>
</evidence>
<keyword evidence="4" id="KW-0223">Dioxygenase</keyword>
<evidence type="ECO:0000256" key="5">
    <source>
        <dbReference type="ARBA" id="ARBA00023002"/>
    </source>
</evidence>
<dbReference type="InterPro" id="IPR044862">
    <property type="entry name" value="Pro_4_hyd_alph_FE2OG_OXY"/>
</dbReference>
<keyword evidence="9" id="KW-1185">Reference proteome</keyword>
<protein>
    <submittedName>
        <fullName evidence="8">Proline hydroxylase</fullName>
    </submittedName>
</protein>
<dbReference type="SMART" id="SM00702">
    <property type="entry name" value="P4Hc"/>
    <property type="match status" value="1"/>
</dbReference>
<dbReference type="InterPro" id="IPR005123">
    <property type="entry name" value="Oxoglu/Fe-dep_dioxygenase_dom"/>
</dbReference>
<sequence>MVTDVNSAAKTTLAPDAQPFSLLIEHFYQYGWVLLANFLSPSLNSALLHEAQHKAQLTPAGIGRSNGHQMNQHIRRDATQWFDGESAAQQAYLQLMTELQQTLNRQCFLGLFDFECHFARYQHGDFYKKHLDAFKGRTNRVLTTVSYLNTVAKGGQLALYDEHDQLIKTIIPTAGSLLLFESERFPHEVLPAQDPRFSIAGWFRNNANVNGVLDPAS</sequence>
<reference evidence="9" key="1">
    <citation type="submission" date="2016-09" db="EMBL/GenBank/DDBJ databases">
        <authorList>
            <person name="Wan X."/>
            <person name="Hou S."/>
        </authorList>
    </citation>
    <scope>NUCLEOTIDE SEQUENCE [LARGE SCALE GENOMIC DNA]</scope>
    <source>
        <strain evidence="9">KH87</strain>
    </source>
</reference>
<dbReference type="STRING" id="1628148.BI198_04760"/>
<accession>A0A1E7Q9U0</accession>
<evidence type="ECO:0000256" key="3">
    <source>
        <dbReference type="ARBA" id="ARBA00022896"/>
    </source>
</evidence>
<dbReference type="Pfam" id="PF13640">
    <property type="entry name" value="2OG-FeII_Oxy_3"/>
    <property type="match status" value="1"/>
</dbReference>
<gene>
    <name evidence="8" type="ORF">BI198_04760</name>
</gene>
<dbReference type="PANTHER" id="PTHR12907">
    <property type="entry name" value="EGL NINE HOMOLOG-RELATED"/>
    <property type="match status" value="1"/>
</dbReference>
<dbReference type="AlphaFoldDB" id="A0A1E7Q9U0"/>
<feature type="domain" description="Fe2OG dioxygenase" evidence="7">
    <location>
        <begin position="107"/>
        <end position="205"/>
    </location>
</feature>
<comment type="cofactor">
    <cofactor evidence="1">
        <name>L-ascorbate</name>
        <dbReference type="ChEBI" id="CHEBI:38290"/>
    </cofactor>
</comment>
<evidence type="ECO:0000256" key="1">
    <source>
        <dbReference type="ARBA" id="ARBA00001961"/>
    </source>
</evidence>
<evidence type="ECO:0000256" key="2">
    <source>
        <dbReference type="ARBA" id="ARBA00022723"/>
    </source>
</evidence>
<proteinExistence type="predicted"/>
<dbReference type="GO" id="GO:0008198">
    <property type="term" value="F:ferrous iron binding"/>
    <property type="evidence" value="ECO:0007669"/>
    <property type="project" value="TreeGrafter"/>
</dbReference>
<dbReference type="InterPro" id="IPR006620">
    <property type="entry name" value="Pro_4_hyd_alph"/>
</dbReference>
<comment type="caution">
    <text evidence="8">The sequence shown here is derived from an EMBL/GenBank/DDBJ whole genome shotgun (WGS) entry which is preliminary data.</text>
</comment>
<organism evidence="8 9">
    <name type="scientific">Rheinheimera salexigens</name>
    <dbReference type="NCBI Taxonomy" id="1628148"/>
    <lineage>
        <taxon>Bacteria</taxon>
        <taxon>Pseudomonadati</taxon>
        <taxon>Pseudomonadota</taxon>
        <taxon>Gammaproteobacteria</taxon>
        <taxon>Chromatiales</taxon>
        <taxon>Chromatiaceae</taxon>
        <taxon>Rheinheimera</taxon>
    </lineage>
</organism>
<keyword evidence="5" id="KW-0560">Oxidoreductase</keyword>
<evidence type="ECO:0000313" key="8">
    <source>
        <dbReference type="EMBL" id="OEY70949.1"/>
    </source>
</evidence>
<evidence type="ECO:0000259" key="7">
    <source>
        <dbReference type="PROSITE" id="PS51471"/>
    </source>
</evidence>
<dbReference type="PROSITE" id="PS51471">
    <property type="entry name" value="FE2OG_OXY"/>
    <property type="match status" value="1"/>
</dbReference>
<name>A0A1E7Q9U0_9GAMM</name>
<dbReference type="Gene3D" id="2.60.120.620">
    <property type="entry name" value="q2cbj1_9rhob like domain"/>
    <property type="match status" value="1"/>
</dbReference>
<dbReference type="PANTHER" id="PTHR12907:SF26">
    <property type="entry name" value="HIF PROLYL HYDROXYLASE, ISOFORM C"/>
    <property type="match status" value="1"/>
</dbReference>
<dbReference type="EMBL" id="MKEK01000001">
    <property type="protein sequence ID" value="OEY70949.1"/>
    <property type="molecule type" value="Genomic_DNA"/>
</dbReference>
<dbReference type="GO" id="GO:0071456">
    <property type="term" value="P:cellular response to hypoxia"/>
    <property type="evidence" value="ECO:0007669"/>
    <property type="project" value="TreeGrafter"/>
</dbReference>
<keyword evidence="6" id="KW-0408">Iron</keyword>
<dbReference type="InterPro" id="IPR051559">
    <property type="entry name" value="HIF_prolyl_hydroxylases"/>
</dbReference>
<dbReference type="Proteomes" id="UP000242258">
    <property type="component" value="Unassembled WGS sequence"/>
</dbReference>
<keyword evidence="2" id="KW-0479">Metal-binding</keyword>
<evidence type="ECO:0000313" key="9">
    <source>
        <dbReference type="Proteomes" id="UP000242258"/>
    </source>
</evidence>
<dbReference type="OrthoDB" id="9783171at2"/>
<keyword evidence="3" id="KW-0847">Vitamin C</keyword>